<evidence type="ECO:0000313" key="4">
    <source>
        <dbReference type="EMBL" id="ANN79842.1"/>
    </source>
</evidence>
<dbReference type="Gene3D" id="3.90.550.10">
    <property type="entry name" value="Spore Coat Polysaccharide Biosynthesis Protein SpsA, Chain A"/>
    <property type="match status" value="1"/>
</dbReference>
<dbReference type="KEGG" id="bfz:BAU07_24420"/>
<accession>A0A193GIE6</accession>
<keyword evidence="5" id="KW-1185">Reference proteome</keyword>
<dbReference type="GO" id="GO:0016758">
    <property type="term" value="F:hexosyltransferase activity"/>
    <property type="evidence" value="ECO:0007669"/>
    <property type="project" value="UniProtKB-ARBA"/>
</dbReference>
<keyword evidence="2" id="KW-0808">Transferase</keyword>
<dbReference type="EMBL" id="CP016172">
    <property type="protein sequence ID" value="ANN79842.1"/>
    <property type="molecule type" value="Genomic_DNA"/>
</dbReference>
<evidence type="ECO:0000256" key="2">
    <source>
        <dbReference type="ARBA" id="ARBA00022679"/>
    </source>
</evidence>
<dbReference type="PANTHER" id="PTHR22916:SF51">
    <property type="entry name" value="GLYCOSYLTRANSFERASE EPSH-RELATED"/>
    <property type="match status" value="1"/>
</dbReference>
<proteinExistence type="predicted"/>
<evidence type="ECO:0000259" key="3">
    <source>
        <dbReference type="Pfam" id="PF00535"/>
    </source>
</evidence>
<dbReference type="CDD" id="cd00761">
    <property type="entry name" value="Glyco_tranf_GTA_type"/>
    <property type="match status" value="1"/>
</dbReference>
<dbReference type="AlphaFoldDB" id="A0A193GIE6"/>
<dbReference type="RefSeq" id="WP_066663633.1">
    <property type="nucleotide sequence ID" value="NZ_CBCSCL010000003.1"/>
</dbReference>
<reference evidence="4 5" key="1">
    <citation type="submission" date="2016-06" db="EMBL/GenBank/DDBJ databases">
        <title>Complete genome sequences of Bordetella bronchialis and Bordetella flabilis.</title>
        <authorList>
            <person name="LiPuma J.J."/>
            <person name="Spilker T."/>
        </authorList>
    </citation>
    <scope>NUCLEOTIDE SEQUENCE [LARGE SCALE GENOMIC DNA]</scope>
    <source>
        <strain evidence="4 5">AU10664</strain>
    </source>
</reference>
<dbReference type="Proteomes" id="UP000091926">
    <property type="component" value="Chromosome"/>
</dbReference>
<keyword evidence="1" id="KW-0328">Glycosyltransferase</keyword>
<feature type="domain" description="Glycosyltransferase 2-like" evidence="3">
    <location>
        <begin position="1"/>
        <end position="124"/>
    </location>
</feature>
<sequence length="322" mass="36856">MPVHNSASFLPDTLAALLAERDVALEVIAVNDGSSDDSLSMLEELARNDARLVVIDQPNQGPSVARNTGLRVARGEWIAFADADDWISPGTLRNWLRRATTHRLDVLIGNGYRFTDHPGQPTKGPLLRRQPWDAVMSGPDWIVRCSDHEEWPHYVWLQFIRRSLIQRHGLRFAPKLLHEDILWTLQIALAARRVGFDRHPAYGYRSNPASVVNSPSQAALGRRAHSYVDIMKALVDVALATKGNAALHRALLRHAHVEFRYFDKLLRDRITQPRLRRELAHRLHQAGLWRHLSRGARRVGHYRRLAHCYLATALMRRQRPMK</sequence>
<name>A0A193GIE6_9BORD</name>
<evidence type="ECO:0000313" key="5">
    <source>
        <dbReference type="Proteomes" id="UP000091926"/>
    </source>
</evidence>
<dbReference type="Pfam" id="PF00535">
    <property type="entry name" value="Glycos_transf_2"/>
    <property type="match status" value="1"/>
</dbReference>
<dbReference type="InterPro" id="IPR029044">
    <property type="entry name" value="Nucleotide-diphossugar_trans"/>
</dbReference>
<dbReference type="STRING" id="463014.BAU07_24420"/>
<protein>
    <recommendedName>
        <fullName evidence="3">Glycosyltransferase 2-like domain-containing protein</fullName>
    </recommendedName>
</protein>
<dbReference type="SUPFAM" id="SSF53448">
    <property type="entry name" value="Nucleotide-diphospho-sugar transferases"/>
    <property type="match status" value="1"/>
</dbReference>
<gene>
    <name evidence="4" type="ORF">BAU07_24420</name>
</gene>
<organism evidence="4 5">
    <name type="scientific">Bordetella flabilis</name>
    <dbReference type="NCBI Taxonomy" id="463014"/>
    <lineage>
        <taxon>Bacteria</taxon>
        <taxon>Pseudomonadati</taxon>
        <taxon>Pseudomonadota</taxon>
        <taxon>Betaproteobacteria</taxon>
        <taxon>Burkholderiales</taxon>
        <taxon>Alcaligenaceae</taxon>
        <taxon>Bordetella</taxon>
    </lineage>
</organism>
<dbReference type="InterPro" id="IPR001173">
    <property type="entry name" value="Glyco_trans_2-like"/>
</dbReference>
<evidence type="ECO:0000256" key="1">
    <source>
        <dbReference type="ARBA" id="ARBA00022676"/>
    </source>
</evidence>
<dbReference type="PANTHER" id="PTHR22916">
    <property type="entry name" value="GLYCOSYLTRANSFERASE"/>
    <property type="match status" value="1"/>
</dbReference>